<proteinExistence type="predicted"/>
<sequence length="209" mass="22763">MIVNRWSGLGLLVSAMFALWLLLASPPSLLGVDTGHVGMVLLITTAWVSLFAVSRLPRDAVAEAASPGEWNAWIGTVFMAAAVAYLVSNVDAFRAATVWNDPVTGRVVRNLVALLIAWSVLRGVLARRWSEAVTEDERDREIAAKAAGWGRFGLVAFCVGVAGVLGLSPQDRLQWASHLVIANLLIFGLMLSCLLEYLGTAVYYWRDRH</sequence>
<evidence type="ECO:0008006" key="4">
    <source>
        <dbReference type="Google" id="ProtNLM"/>
    </source>
</evidence>
<feature type="transmembrane region" description="Helical" evidence="1">
    <location>
        <begin position="179"/>
        <end position="205"/>
    </location>
</feature>
<protein>
    <recommendedName>
        <fullName evidence="4">DUF3180 domain-containing protein</fullName>
    </recommendedName>
</protein>
<feature type="transmembrane region" description="Helical" evidence="1">
    <location>
        <begin position="146"/>
        <end position="167"/>
    </location>
</feature>
<reference evidence="2 3" key="1">
    <citation type="submission" date="2020-10" db="EMBL/GenBank/DDBJ databases">
        <title>complete genome sequencing of Lysobacter sp. H23M41.</title>
        <authorList>
            <person name="Bae J.-W."/>
            <person name="Lee S.-Y."/>
        </authorList>
    </citation>
    <scope>NUCLEOTIDE SEQUENCE [LARGE SCALE GENOMIC DNA]</scope>
    <source>
        <strain evidence="2 3">H23M41</strain>
    </source>
</reference>
<organism evidence="2 3">
    <name type="scientific">Novilysobacter avium</name>
    <dbReference type="NCBI Taxonomy" id="2781023"/>
    <lineage>
        <taxon>Bacteria</taxon>
        <taxon>Pseudomonadati</taxon>
        <taxon>Pseudomonadota</taxon>
        <taxon>Gammaproteobacteria</taxon>
        <taxon>Lysobacterales</taxon>
        <taxon>Lysobacteraceae</taxon>
        <taxon>Novilysobacter</taxon>
    </lineage>
</organism>
<dbReference type="EMBL" id="CP063657">
    <property type="protein sequence ID" value="QOW21397.1"/>
    <property type="molecule type" value="Genomic_DNA"/>
</dbReference>
<evidence type="ECO:0000313" key="3">
    <source>
        <dbReference type="Proteomes" id="UP000593932"/>
    </source>
</evidence>
<accession>A0A7S6UJF5</accession>
<feature type="transmembrane region" description="Helical" evidence="1">
    <location>
        <begin position="68"/>
        <end position="87"/>
    </location>
</feature>
<name>A0A7S6UJF5_9GAMM</name>
<keyword evidence="1" id="KW-0472">Membrane</keyword>
<dbReference type="Proteomes" id="UP000593932">
    <property type="component" value="Chromosome"/>
</dbReference>
<dbReference type="RefSeq" id="WP_194033977.1">
    <property type="nucleotide sequence ID" value="NZ_CP063657.1"/>
</dbReference>
<keyword evidence="1" id="KW-1133">Transmembrane helix</keyword>
<keyword evidence="3" id="KW-1185">Reference proteome</keyword>
<feature type="transmembrane region" description="Helical" evidence="1">
    <location>
        <begin position="107"/>
        <end position="125"/>
    </location>
</feature>
<evidence type="ECO:0000256" key="1">
    <source>
        <dbReference type="SAM" id="Phobius"/>
    </source>
</evidence>
<gene>
    <name evidence="2" type="ORF">INQ42_08985</name>
</gene>
<evidence type="ECO:0000313" key="2">
    <source>
        <dbReference type="EMBL" id="QOW21397.1"/>
    </source>
</evidence>
<feature type="transmembrane region" description="Helical" evidence="1">
    <location>
        <begin position="34"/>
        <end position="56"/>
    </location>
</feature>
<keyword evidence="1" id="KW-0812">Transmembrane</keyword>